<feature type="domain" description="NWD NACHT-NTPase N-terminal" evidence="2">
    <location>
        <begin position="121"/>
        <end position="277"/>
    </location>
</feature>
<dbReference type="AlphaFoldDB" id="A0AAN6MW63"/>
<proteinExistence type="predicted"/>
<organism evidence="3 4">
    <name type="scientific">Diplogelasinospora grovesii</name>
    <dbReference type="NCBI Taxonomy" id="303347"/>
    <lineage>
        <taxon>Eukaryota</taxon>
        <taxon>Fungi</taxon>
        <taxon>Dikarya</taxon>
        <taxon>Ascomycota</taxon>
        <taxon>Pezizomycotina</taxon>
        <taxon>Sordariomycetes</taxon>
        <taxon>Sordariomycetidae</taxon>
        <taxon>Sordariales</taxon>
        <taxon>Diplogelasinosporaceae</taxon>
        <taxon>Diplogelasinospora</taxon>
    </lineage>
</organism>
<feature type="compositionally biased region" description="Basic and acidic residues" evidence="1">
    <location>
        <begin position="17"/>
        <end position="26"/>
    </location>
</feature>
<protein>
    <recommendedName>
        <fullName evidence="2">NWD NACHT-NTPase N-terminal domain-containing protein</fullName>
    </recommendedName>
</protein>
<feature type="compositionally biased region" description="Polar residues" evidence="1">
    <location>
        <begin position="36"/>
        <end position="45"/>
    </location>
</feature>
<dbReference type="Proteomes" id="UP001303473">
    <property type="component" value="Unassembled WGS sequence"/>
</dbReference>
<dbReference type="Pfam" id="PF17100">
    <property type="entry name" value="NACHT_N"/>
    <property type="match status" value="1"/>
</dbReference>
<feature type="compositionally biased region" description="Low complexity" evidence="1">
    <location>
        <begin position="68"/>
        <end position="85"/>
    </location>
</feature>
<feature type="region of interest" description="Disordered" evidence="1">
    <location>
        <begin position="283"/>
        <end position="305"/>
    </location>
</feature>
<comment type="caution">
    <text evidence="3">The sequence shown here is derived from an EMBL/GenBank/DDBJ whole genome shotgun (WGS) entry which is preliminary data.</text>
</comment>
<evidence type="ECO:0000259" key="2">
    <source>
        <dbReference type="Pfam" id="PF17100"/>
    </source>
</evidence>
<feature type="compositionally biased region" description="Polar residues" evidence="1">
    <location>
        <begin position="55"/>
        <end position="67"/>
    </location>
</feature>
<reference evidence="4" key="1">
    <citation type="journal article" date="2023" name="Mol. Phylogenet. Evol.">
        <title>Genome-scale phylogeny and comparative genomics of the fungal order Sordariales.</title>
        <authorList>
            <person name="Hensen N."/>
            <person name="Bonometti L."/>
            <person name="Westerberg I."/>
            <person name="Brannstrom I.O."/>
            <person name="Guillou S."/>
            <person name="Cros-Aarteil S."/>
            <person name="Calhoun S."/>
            <person name="Haridas S."/>
            <person name="Kuo A."/>
            <person name="Mondo S."/>
            <person name="Pangilinan J."/>
            <person name="Riley R."/>
            <person name="LaButti K."/>
            <person name="Andreopoulos B."/>
            <person name="Lipzen A."/>
            <person name="Chen C."/>
            <person name="Yan M."/>
            <person name="Daum C."/>
            <person name="Ng V."/>
            <person name="Clum A."/>
            <person name="Steindorff A."/>
            <person name="Ohm R.A."/>
            <person name="Martin F."/>
            <person name="Silar P."/>
            <person name="Natvig D.O."/>
            <person name="Lalanne C."/>
            <person name="Gautier V."/>
            <person name="Ament-Velasquez S.L."/>
            <person name="Kruys A."/>
            <person name="Hutchinson M.I."/>
            <person name="Powell A.J."/>
            <person name="Barry K."/>
            <person name="Miller A.N."/>
            <person name="Grigoriev I.V."/>
            <person name="Debuchy R."/>
            <person name="Gladieux P."/>
            <person name="Hiltunen Thoren M."/>
            <person name="Johannesson H."/>
        </authorList>
    </citation>
    <scope>NUCLEOTIDE SEQUENCE [LARGE SCALE GENOMIC DNA]</scope>
    <source>
        <strain evidence="4">CBS 340.73</strain>
    </source>
</reference>
<keyword evidence="4" id="KW-1185">Reference proteome</keyword>
<evidence type="ECO:0000313" key="4">
    <source>
        <dbReference type="Proteomes" id="UP001303473"/>
    </source>
</evidence>
<dbReference type="InterPro" id="IPR031359">
    <property type="entry name" value="NACHT_N"/>
</dbReference>
<accession>A0AAN6MW63</accession>
<name>A0AAN6MW63_9PEZI</name>
<gene>
    <name evidence="3" type="ORF">QBC46DRAFT_92459</name>
</gene>
<sequence>MAGDSSCKNWWKRLRPGGRDSAKSKTQDSSLKYDAVSSSANSPQANVVLHPPEQTALSTTTVPSFPQSTESTSAPAVPSAPSNTALRTSVNNTGNTAAEISQTVAGDQAANVTKDLATDGTLWDKAYDTLKGEKDDLIVEYENLLSKVLIRAQTKTPSAPNETEDVSEVTSQIPQHDTIARREKLKELTKLGLKRMDDKKVSTTLLGHEIVLQDVVANVTGAVRWAEDYLKDAVKDLPYASIVVAGVSLVLPLLKTPTAVEAANKEGFTYVTSQMRYSLHQTYGGPSSVQRPDGLEKCQRAPGTC</sequence>
<evidence type="ECO:0000256" key="1">
    <source>
        <dbReference type="SAM" id="MobiDB-lite"/>
    </source>
</evidence>
<evidence type="ECO:0000313" key="3">
    <source>
        <dbReference type="EMBL" id="KAK3933971.1"/>
    </source>
</evidence>
<feature type="region of interest" description="Disordered" evidence="1">
    <location>
        <begin position="1"/>
        <end position="90"/>
    </location>
</feature>
<dbReference type="EMBL" id="MU854043">
    <property type="protein sequence ID" value="KAK3933971.1"/>
    <property type="molecule type" value="Genomic_DNA"/>
</dbReference>